<evidence type="ECO:0000313" key="3">
    <source>
        <dbReference type="EMBL" id="PZO17799.1"/>
    </source>
</evidence>
<evidence type="ECO:0000313" key="4">
    <source>
        <dbReference type="Proteomes" id="UP000249354"/>
    </source>
</evidence>
<keyword evidence="2" id="KW-1133">Transmembrane helix</keyword>
<gene>
    <name evidence="3" type="ORF">DCF25_10635</name>
</gene>
<dbReference type="EMBL" id="QBMC01000063">
    <property type="protein sequence ID" value="PZO17799.1"/>
    <property type="molecule type" value="Genomic_DNA"/>
</dbReference>
<keyword evidence="2" id="KW-0812">Transmembrane</keyword>
<accession>A0A2W4ULG1</accession>
<dbReference type="Proteomes" id="UP000249354">
    <property type="component" value="Unassembled WGS sequence"/>
</dbReference>
<organism evidence="3 4">
    <name type="scientific">Leptolyngbya foveolarum</name>
    <dbReference type="NCBI Taxonomy" id="47253"/>
    <lineage>
        <taxon>Bacteria</taxon>
        <taxon>Bacillati</taxon>
        <taxon>Cyanobacteriota</taxon>
        <taxon>Cyanophyceae</taxon>
        <taxon>Leptolyngbyales</taxon>
        <taxon>Leptolyngbyaceae</taxon>
        <taxon>Leptolyngbya group</taxon>
        <taxon>Leptolyngbya</taxon>
    </lineage>
</organism>
<feature type="transmembrane region" description="Helical" evidence="2">
    <location>
        <begin position="185"/>
        <end position="206"/>
    </location>
</feature>
<reference evidence="3 4" key="2">
    <citation type="submission" date="2018-06" db="EMBL/GenBank/DDBJ databases">
        <title>Metagenomic assembly of (sub)arctic Cyanobacteria and their associated microbiome from non-axenic cultures.</title>
        <authorList>
            <person name="Baurain D."/>
        </authorList>
    </citation>
    <scope>NUCLEOTIDE SEQUENCE [LARGE SCALE GENOMIC DNA]</scope>
    <source>
        <strain evidence="3">ULC129bin1</strain>
    </source>
</reference>
<sequence>MVDQLASNGSNDDLSPRLRPVLSSLNVNLESELNRYRRNRLTKGAASDNVFADLDDSTFDIDVANITVTSPAASLRSPPPLPPNRRLTGQSLDPLAAMGSLDQAFIQQSGSTEFSDSLGSPESDSTRSSSIVNVTAIPTYRASDISTPSGYLASSEKLIESLDDLPPMPEPVDIAPKPRRKTVSLLAGAILGLFGLIAGLGVSYIVSSPTMMQKLANLFQGKDEAVIAEAEEKTFDPPGPDLSEREFVDLELDNLSSLKMSPNPIDPATNPGNQSLPGLPPTAAQLPPIEGQPAPGGIQAAVVPAGVTYYVTVPFTTEQDLTNVRAIIEEAFVRSFSDGNRIQIAAFDNLTEAQQFIDDVKNQGVTAFVYGPTTE</sequence>
<feature type="region of interest" description="Disordered" evidence="1">
    <location>
        <begin position="71"/>
        <end position="91"/>
    </location>
</feature>
<evidence type="ECO:0000256" key="2">
    <source>
        <dbReference type="SAM" id="Phobius"/>
    </source>
</evidence>
<evidence type="ECO:0008006" key="5">
    <source>
        <dbReference type="Google" id="ProtNLM"/>
    </source>
</evidence>
<dbReference type="AlphaFoldDB" id="A0A2W4ULG1"/>
<reference evidence="4" key="1">
    <citation type="submission" date="2018-04" db="EMBL/GenBank/DDBJ databases">
        <authorList>
            <person name="Cornet L."/>
        </authorList>
    </citation>
    <scope>NUCLEOTIDE SEQUENCE [LARGE SCALE GENOMIC DNA]</scope>
</reference>
<protein>
    <recommendedName>
        <fullName evidence="5">SPOR domain-containing protein</fullName>
    </recommendedName>
</protein>
<evidence type="ECO:0000256" key="1">
    <source>
        <dbReference type="SAM" id="MobiDB-lite"/>
    </source>
</evidence>
<name>A0A2W4ULG1_9CYAN</name>
<proteinExistence type="predicted"/>
<comment type="caution">
    <text evidence="3">The sequence shown here is derived from an EMBL/GenBank/DDBJ whole genome shotgun (WGS) entry which is preliminary data.</text>
</comment>
<keyword evidence="2" id="KW-0472">Membrane</keyword>